<dbReference type="PROSITE" id="PS00610">
    <property type="entry name" value="NA_NEUROTRAN_SYMP_1"/>
    <property type="match status" value="1"/>
</dbReference>
<evidence type="ECO:0000256" key="5">
    <source>
        <dbReference type="ARBA" id="ARBA00023136"/>
    </source>
</evidence>
<comment type="similarity">
    <text evidence="6">Belongs to the sodium:neurotransmitter symporter (SNF) (TC 2.A.22) family.</text>
</comment>
<dbReference type="STRING" id="869210.Marky_1592"/>
<dbReference type="NCBIfam" id="NF037979">
    <property type="entry name" value="Na_transp"/>
    <property type="match status" value="1"/>
</dbReference>
<feature type="transmembrane region" description="Helical" evidence="7">
    <location>
        <begin position="42"/>
        <end position="63"/>
    </location>
</feature>
<feature type="transmembrane region" description="Helical" evidence="7">
    <location>
        <begin position="357"/>
        <end position="379"/>
    </location>
</feature>
<dbReference type="RefSeq" id="WP_013704374.1">
    <property type="nucleotide sequence ID" value="NC_015387.1"/>
</dbReference>
<feature type="transmembrane region" description="Helical" evidence="7">
    <location>
        <begin position="256"/>
        <end position="279"/>
    </location>
</feature>
<dbReference type="EMBL" id="CP002630">
    <property type="protein sequence ID" value="AEB12327.1"/>
    <property type="molecule type" value="Genomic_DNA"/>
</dbReference>
<dbReference type="OrthoDB" id="9762833at2"/>
<accession>F2NQW3</accession>
<reference evidence="8 9" key="1">
    <citation type="journal article" date="2012" name="Stand. Genomic Sci.">
        <title>Complete genome sequence of the aerobic, heterotroph Marinithermus hydrothermalis type strain (T1(T)) from a deep-sea hydrothermal vent chimney.</title>
        <authorList>
            <person name="Copeland A."/>
            <person name="Gu W."/>
            <person name="Yasawong M."/>
            <person name="Lapidus A."/>
            <person name="Lucas S."/>
            <person name="Deshpande S."/>
            <person name="Pagani I."/>
            <person name="Tapia R."/>
            <person name="Cheng J.F."/>
            <person name="Goodwin L.A."/>
            <person name="Pitluck S."/>
            <person name="Liolios K."/>
            <person name="Ivanova N."/>
            <person name="Mavromatis K."/>
            <person name="Mikhailova N."/>
            <person name="Pati A."/>
            <person name="Chen A."/>
            <person name="Palaniappan K."/>
            <person name="Land M."/>
            <person name="Pan C."/>
            <person name="Brambilla E.M."/>
            <person name="Rohde M."/>
            <person name="Tindall B.J."/>
            <person name="Sikorski J."/>
            <person name="Goker M."/>
            <person name="Detter J.C."/>
            <person name="Bristow J."/>
            <person name="Eisen J.A."/>
            <person name="Markowitz V."/>
            <person name="Hugenholtz P."/>
            <person name="Kyrpides N.C."/>
            <person name="Klenk H.P."/>
            <person name="Woyke T."/>
        </authorList>
    </citation>
    <scope>NUCLEOTIDE SEQUENCE [LARGE SCALE GENOMIC DNA]</scope>
    <source>
        <strain evidence="9">DSM 14884 / JCM 11576 / T1</strain>
    </source>
</reference>
<keyword evidence="6" id="KW-0769">Symport</keyword>
<feature type="transmembrane region" description="Helical" evidence="7">
    <location>
        <begin position="317"/>
        <end position="337"/>
    </location>
</feature>
<feature type="transmembrane region" description="Helical" evidence="7">
    <location>
        <begin position="84"/>
        <end position="113"/>
    </location>
</feature>
<dbReference type="PRINTS" id="PR00176">
    <property type="entry name" value="NANEUSMPORT"/>
</dbReference>
<feature type="transmembrane region" description="Helical" evidence="7">
    <location>
        <begin position="12"/>
        <end position="30"/>
    </location>
</feature>
<keyword evidence="9" id="KW-1185">Reference proteome</keyword>
<dbReference type="CDD" id="cd10334">
    <property type="entry name" value="SLC6sbd_u1"/>
    <property type="match status" value="1"/>
</dbReference>
<evidence type="ECO:0000256" key="1">
    <source>
        <dbReference type="ARBA" id="ARBA00004141"/>
    </source>
</evidence>
<dbReference type="InterPro" id="IPR037272">
    <property type="entry name" value="SNS_sf"/>
</dbReference>
<evidence type="ECO:0000313" key="8">
    <source>
        <dbReference type="EMBL" id="AEB12327.1"/>
    </source>
</evidence>
<dbReference type="SUPFAM" id="SSF161070">
    <property type="entry name" value="SNF-like"/>
    <property type="match status" value="1"/>
</dbReference>
<evidence type="ECO:0000256" key="7">
    <source>
        <dbReference type="SAM" id="Phobius"/>
    </source>
</evidence>
<dbReference type="Proteomes" id="UP000007030">
    <property type="component" value="Chromosome"/>
</dbReference>
<feature type="transmembrane region" description="Helical" evidence="7">
    <location>
        <begin position="177"/>
        <end position="200"/>
    </location>
</feature>
<feature type="transmembrane region" description="Helical" evidence="7">
    <location>
        <begin position="462"/>
        <end position="483"/>
    </location>
</feature>
<dbReference type="PROSITE" id="PS50267">
    <property type="entry name" value="NA_NEUROTRAN_SYMP_3"/>
    <property type="match status" value="1"/>
</dbReference>
<evidence type="ECO:0000313" key="9">
    <source>
        <dbReference type="Proteomes" id="UP000007030"/>
    </source>
</evidence>
<evidence type="ECO:0000256" key="4">
    <source>
        <dbReference type="ARBA" id="ARBA00022989"/>
    </source>
</evidence>
<feature type="transmembrane region" description="Helical" evidence="7">
    <location>
        <begin position="429"/>
        <end position="450"/>
    </location>
</feature>
<keyword evidence="3 6" id="KW-0812">Transmembrane</keyword>
<dbReference type="PANTHER" id="PTHR42948">
    <property type="entry name" value="TRANSPORTER"/>
    <property type="match status" value="1"/>
</dbReference>
<keyword evidence="2 6" id="KW-0813">Transport</keyword>
<keyword evidence="5 7" id="KW-0472">Membrane</keyword>
<dbReference type="KEGG" id="mhd:Marky_1592"/>
<dbReference type="HOGENOM" id="CLU_006855_3_3_0"/>
<evidence type="ECO:0000256" key="6">
    <source>
        <dbReference type="RuleBase" id="RU003732"/>
    </source>
</evidence>
<name>F2NQW3_MARHT</name>
<dbReference type="eggNOG" id="COG0733">
    <property type="taxonomic scope" value="Bacteria"/>
</dbReference>
<dbReference type="Pfam" id="PF00209">
    <property type="entry name" value="SNF"/>
    <property type="match status" value="2"/>
</dbReference>
<gene>
    <name evidence="8" type="ordered locus">Marky_1592</name>
</gene>
<comment type="subcellular location">
    <subcellularLocation>
        <location evidence="1">Membrane</location>
        <topology evidence="1">Multi-pass membrane protein</topology>
    </subcellularLocation>
</comment>
<feature type="transmembrane region" description="Helical" evidence="7">
    <location>
        <begin position="220"/>
        <end position="244"/>
    </location>
</feature>
<evidence type="ECO:0000256" key="3">
    <source>
        <dbReference type="ARBA" id="ARBA00022692"/>
    </source>
</evidence>
<dbReference type="PANTHER" id="PTHR42948:SF1">
    <property type="entry name" value="TRANSPORTER"/>
    <property type="match status" value="1"/>
</dbReference>
<proteinExistence type="inferred from homology"/>
<feature type="transmembrane region" description="Helical" evidence="7">
    <location>
        <begin position="291"/>
        <end position="310"/>
    </location>
</feature>
<organism evidence="8 9">
    <name type="scientific">Marinithermus hydrothermalis (strain DSM 14884 / JCM 11576 / T1)</name>
    <dbReference type="NCBI Taxonomy" id="869210"/>
    <lineage>
        <taxon>Bacteria</taxon>
        <taxon>Thermotogati</taxon>
        <taxon>Deinococcota</taxon>
        <taxon>Deinococci</taxon>
        <taxon>Thermales</taxon>
        <taxon>Thermaceae</taxon>
        <taxon>Marinithermus</taxon>
    </lineage>
</organism>
<feature type="transmembrane region" description="Helical" evidence="7">
    <location>
        <begin position="144"/>
        <end position="165"/>
    </location>
</feature>
<keyword evidence="4 7" id="KW-1133">Transmembrane helix</keyword>
<dbReference type="GO" id="GO:0016020">
    <property type="term" value="C:membrane"/>
    <property type="evidence" value="ECO:0007669"/>
    <property type="project" value="UniProtKB-SubCell"/>
</dbReference>
<sequence>MQRETWATRTGFVLAAVGSAIGLGNIWRFPYVTYENGGGAFLLPYLIALFTAGIPLLIFEFAIGHKYRGSAPLALRRISEKWEWLGWWPVLVSFVITLYYTVVIAWAVSYAWFALTQAWGADTKGFFFGSYLGLPDTFWPTGGLQPSVAIALILVWIASFLIMVRGVSEGIERANKIFMPLLLVLMLIITLRGITLPGAVEGLNHLFTPDWSKLFDGKVWLAAYGQIFFSLSVGLGVMITYASYLPKKADLTNNAFITALANSGFSLLAALGVFGAIGFMAQAQGVPVNEVAAGGVGLAFIVFPQILNSFPALGGLFGFLFFVALVVAGMSSLISLVNVVAQSVADKFGISYKQAVIGVHVVAFLGSLLFATKAGLIYLDIVDHFINNYGIALIGLAEVVAVFWIWKIFGPLADHADSVSDFRVSRPWLLLSAGILTPILLTVMAWKALAADLAQPYGGYPMGLLIGFGWLTVLLVIVAAFLIQRLPWGRSVAVEMERREA</sequence>
<dbReference type="AlphaFoldDB" id="F2NQW3"/>
<feature type="transmembrane region" description="Helical" evidence="7">
    <location>
        <begin position="391"/>
        <end position="409"/>
    </location>
</feature>
<dbReference type="GO" id="GO:0015293">
    <property type="term" value="F:symporter activity"/>
    <property type="evidence" value="ECO:0007669"/>
    <property type="project" value="UniProtKB-KW"/>
</dbReference>
<evidence type="ECO:0000256" key="2">
    <source>
        <dbReference type="ARBA" id="ARBA00022448"/>
    </source>
</evidence>
<dbReference type="InterPro" id="IPR000175">
    <property type="entry name" value="Na/ntran_symport"/>
</dbReference>
<protein>
    <recommendedName>
        <fullName evidence="6">Transporter</fullName>
    </recommendedName>
</protein>